<name>A0A517TZB8_9BACT</name>
<dbReference type="Proteomes" id="UP000317909">
    <property type="component" value="Chromosome"/>
</dbReference>
<dbReference type="RefSeq" id="WP_145433283.1">
    <property type="nucleotide sequence ID" value="NZ_CP036339.1"/>
</dbReference>
<protein>
    <submittedName>
        <fullName evidence="2">Uncharacterized protein</fullName>
    </submittedName>
</protein>
<dbReference type="EMBL" id="CP036339">
    <property type="protein sequence ID" value="QDT73720.1"/>
    <property type="molecule type" value="Genomic_DNA"/>
</dbReference>
<proteinExistence type="predicted"/>
<evidence type="ECO:0000256" key="1">
    <source>
        <dbReference type="SAM" id="Phobius"/>
    </source>
</evidence>
<gene>
    <name evidence="2" type="ORF">I41_29110</name>
</gene>
<feature type="transmembrane region" description="Helical" evidence="1">
    <location>
        <begin position="57"/>
        <end position="80"/>
    </location>
</feature>
<keyword evidence="3" id="KW-1185">Reference proteome</keyword>
<keyword evidence="1" id="KW-0472">Membrane</keyword>
<dbReference type="AlphaFoldDB" id="A0A517TZB8"/>
<evidence type="ECO:0000313" key="2">
    <source>
        <dbReference type="EMBL" id="QDT73720.1"/>
    </source>
</evidence>
<dbReference type="KEGG" id="llh:I41_29110"/>
<organism evidence="2 3">
    <name type="scientific">Lacipirellula limnantheis</name>
    <dbReference type="NCBI Taxonomy" id="2528024"/>
    <lineage>
        <taxon>Bacteria</taxon>
        <taxon>Pseudomonadati</taxon>
        <taxon>Planctomycetota</taxon>
        <taxon>Planctomycetia</taxon>
        <taxon>Pirellulales</taxon>
        <taxon>Lacipirellulaceae</taxon>
        <taxon>Lacipirellula</taxon>
    </lineage>
</organism>
<keyword evidence="1" id="KW-0812">Transmembrane</keyword>
<accession>A0A517TZB8</accession>
<reference evidence="2 3" key="1">
    <citation type="submission" date="2019-02" db="EMBL/GenBank/DDBJ databases">
        <title>Deep-cultivation of Planctomycetes and their phenomic and genomic characterization uncovers novel biology.</title>
        <authorList>
            <person name="Wiegand S."/>
            <person name="Jogler M."/>
            <person name="Boedeker C."/>
            <person name="Pinto D."/>
            <person name="Vollmers J."/>
            <person name="Rivas-Marin E."/>
            <person name="Kohn T."/>
            <person name="Peeters S.H."/>
            <person name="Heuer A."/>
            <person name="Rast P."/>
            <person name="Oberbeckmann S."/>
            <person name="Bunk B."/>
            <person name="Jeske O."/>
            <person name="Meyerdierks A."/>
            <person name="Storesund J.E."/>
            <person name="Kallscheuer N."/>
            <person name="Luecker S."/>
            <person name="Lage O.M."/>
            <person name="Pohl T."/>
            <person name="Merkel B.J."/>
            <person name="Hornburger P."/>
            <person name="Mueller R.-W."/>
            <person name="Bruemmer F."/>
            <person name="Labrenz M."/>
            <person name="Spormann A.M."/>
            <person name="Op den Camp H."/>
            <person name="Overmann J."/>
            <person name="Amann R."/>
            <person name="Jetten M.S.M."/>
            <person name="Mascher T."/>
            <person name="Medema M.H."/>
            <person name="Devos D.P."/>
            <person name="Kaster A.-K."/>
            <person name="Ovreas L."/>
            <person name="Rohde M."/>
            <person name="Galperin M.Y."/>
            <person name="Jogler C."/>
        </authorList>
    </citation>
    <scope>NUCLEOTIDE SEQUENCE [LARGE SCALE GENOMIC DNA]</scope>
    <source>
        <strain evidence="2 3">I41</strain>
    </source>
</reference>
<evidence type="ECO:0000313" key="3">
    <source>
        <dbReference type="Proteomes" id="UP000317909"/>
    </source>
</evidence>
<sequence>MHFTIRQLLLLTFLGASLFVPLAKPSLWWALSLPTIGAVVATYALARVMSSKEPGRLFWTTFLGGVATYLALVLFVGFFAGSDVMRRSNIWDDYLGRPAYKLLHGESAFITNRQGLRDADFTSFLLWFHIVCAVVVSSTASFVIQLITLRRTSQPNRLP</sequence>
<feature type="transmembrane region" description="Helical" evidence="1">
    <location>
        <begin position="126"/>
        <end position="149"/>
    </location>
</feature>
<feature type="transmembrane region" description="Helical" evidence="1">
    <location>
        <begin position="33"/>
        <end position="50"/>
    </location>
</feature>
<keyword evidence="1" id="KW-1133">Transmembrane helix</keyword>